<reference evidence="3 4" key="1">
    <citation type="submission" date="2017-10" db="EMBL/GenBank/DDBJ databases">
        <title>Resolving the taxonomy of Roseburia spp., Eubacterium rectale and Agathobacter spp. through phylogenomic analysis.</title>
        <authorList>
            <person name="Sheridan P.O."/>
            <person name="Walker A.W."/>
            <person name="Duncan S.H."/>
            <person name="Scott K.P."/>
            <person name="Toole P.W.O."/>
            <person name="Luis P."/>
            <person name="Flint H.J."/>
        </authorList>
    </citation>
    <scope>NUCLEOTIDE SEQUENCE [LARGE SCALE GENOMIC DNA]</scope>
    <source>
        <strain evidence="3 4">JK623</strain>
    </source>
</reference>
<dbReference type="GO" id="GO:0005886">
    <property type="term" value="C:plasma membrane"/>
    <property type="evidence" value="ECO:0007669"/>
    <property type="project" value="TreeGrafter"/>
</dbReference>
<sequence>MEHNQSKKRGILLALYAVLAVVCVAYGLMVRALGSGTGFFIVWIGIGIVFAFFAIAVRICLWQKLPAAVKGIFLAMVAVFVCIMVVVEGFVISHLNDKGQEGLDYIIVLGAQVSDSGPSPILRYRLDAAIKYLEDNPDTVCIVSGGQGKNEPMPEAYVMGDYLRERGISDARILEEPDSKTTEQNVSNSMRMIRPNSSVGLVTNDFHVFRALQTAKKKGLTNVTGIAAYSPATYLPNNLLREFFGEIKFLLF</sequence>
<feature type="domain" description="DUF218" evidence="2">
    <location>
        <begin position="104"/>
        <end position="244"/>
    </location>
</feature>
<reference evidence="3 4" key="2">
    <citation type="submission" date="2017-10" db="EMBL/GenBank/DDBJ databases">
        <authorList>
            <person name="Banno H."/>
            <person name="Chua N.-H."/>
        </authorList>
    </citation>
    <scope>NUCLEOTIDE SEQUENCE [LARGE SCALE GENOMIC DNA]</scope>
    <source>
        <strain evidence="3 4">JK623</strain>
    </source>
</reference>
<accession>A0A2G3E2V5</accession>
<gene>
    <name evidence="3" type="ORF">CSX02_08205</name>
</gene>
<feature type="transmembrane region" description="Helical" evidence="1">
    <location>
        <begin position="40"/>
        <end position="61"/>
    </location>
</feature>
<dbReference type="AlphaFoldDB" id="A0A2G3E2V5"/>
<dbReference type="InterPro" id="IPR014729">
    <property type="entry name" value="Rossmann-like_a/b/a_fold"/>
</dbReference>
<dbReference type="InterPro" id="IPR051599">
    <property type="entry name" value="Cell_Envelope_Assoc"/>
</dbReference>
<evidence type="ECO:0000313" key="3">
    <source>
        <dbReference type="EMBL" id="PHU37433.1"/>
    </source>
</evidence>
<keyword evidence="1" id="KW-0472">Membrane</keyword>
<dbReference type="GO" id="GO:0000270">
    <property type="term" value="P:peptidoglycan metabolic process"/>
    <property type="evidence" value="ECO:0007669"/>
    <property type="project" value="TreeGrafter"/>
</dbReference>
<evidence type="ECO:0000256" key="1">
    <source>
        <dbReference type="SAM" id="Phobius"/>
    </source>
</evidence>
<dbReference type="CDD" id="cd06259">
    <property type="entry name" value="YdcF-like"/>
    <property type="match status" value="1"/>
</dbReference>
<keyword evidence="4" id="KW-1185">Reference proteome</keyword>
<dbReference type="PANTHER" id="PTHR30336">
    <property type="entry name" value="INNER MEMBRANE PROTEIN, PROBABLE PERMEASE"/>
    <property type="match status" value="1"/>
</dbReference>
<dbReference type="Proteomes" id="UP000224563">
    <property type="component" value="Unassembled WGS sequence"/>
</dbReference>
<comment type="caution">
    <text evidence="3">The sequence shown here is derived from an EMBL/GenBank/DDBJ whole genome shotgun (WGS) entry which is preliminary data.</text>
</comment>
<dbReference type="Gene3D" id="3.40.50.620">
    <property type="entry name" value="HUPs"/>
    <property type="match status" value="1"/>
</dbReference>
<protein>
    <recommendedName>
        <fullName evidence="2">DUF218 domain-containing protein</fullName>
    </recommendedName>
</protein>
<organism evidence="3 4">
    <name type="scientific">Agathobacter ruminis</name>
    <dbReference type="NCBI Taxonomy" id="1712665"/>
    <lineage>
        <taxon>Bacteria</taxon>
        <taxon>Bacillati</taxon>
        <taxon>Bacillota</taxon>
        <taxon>Clostridia</taxon>
        <taxon>Lachnospirales</taxon>
        <taxon>Lachnospiraceae</taxon>
        <taxon>Agathobacter</taxon>
    </lineage>
</organism>
<evidence type="ECO:0000259" key="2">
    <source>
        <dbReference type="Pfam" id="PF02698"/>
    </source>
</evidence>
<proteinExistence type="predicted"/>
<dbReference type="InterPro" id="IPR003848">
    <property type="entry name" value="DUF218"/>
</dbReference>
<keyword evidence="1" id="KW-1133">Transmembrane helix</keyword>
<dbReference type="EMBL" id="PDYG01000056">
    <property type="protein sequence ID" value="PHU37433.1"/>
    <property type="molecule type" value="Genomic_DNA"/>
</dbReference>
<feature type="transmembrane region" description="Helical" evidence="1">
    <location>
        <begin position="12"/>
        <end position="34"/>
    </location>
</feature>
<dbReference type="GO" id="GO:0043164">
    <property type="term" value="P:Gram-negative-bacterium-type cell wall biogenesis"/>
    <property type="evidence" value="ECO:0007669"/>
    <property type="project" value="TreeGrafter"/>
</dbReference>
<dbReference type="PANTHER" id="PTHR30336:SF4">
    <property type="entry name" value="ENVELOPE BIOGENESIS FACTOR ELYC"/>
    <property type="match status" value="1"/>
</dbReference>
<dbReference type="Pfam" id="PF02698">
    <property type="entry name" value="DUF218"/>
    <property type="match status" value="1"/>
</dbReference>
<name>A0A2G3E2V5_9FIRM</name>
<keyword evidence="1" id="KW-0812">Transmembrane</keyword>
<feature type="transmembrane region" description="Helical" evidence="1">
    <location>
        <begin position="73"/>
        <end position="92"/>
    </location>
</feature>
<evidence type="ECO:0000313" key="4">
    <source>
        <dbReference type="Proteomes" id="UP000224563"/>
    </source>
</evidence>
<dbReference type="RefSeq" id="WP_099386314.1">
    <property type="nucleotide sequence ID" value="NZ_JANSWH010000047.1"/>
</dbReference>